<dbReference type="InterPro" id="IPR011250">
    <property type="entry name" value="OMP/PagP_B-barrel"/>
</dbReference>
<keyword evidence="2" id="KW-1185">Reference proteome</keyword>
<dbReference type="AlphaFoldDB" id="A0A9X2JEK1"/>
<dbReference type="Gene3D" id="2.40.160.20">
    <property type="match status" value="1"/>
</dbReference>
<dbReference type="EMBL" id="JAMWYS010000062">
    <property type="protein sequence ID" value="MCO4294804.1"/>
    <property type="molecule type" value="Genomic_DNA"/>
</dbReference>
<name>A0A9X2JEK1_9SPHI</name>
<dbReference type="RefSeq" id="WP_252589837.1">
    <property type="nucleotide sequence ID" value="NZ_JAMWYS010000062.1"/>
</dbReference>
<organism evidence="1 2">
    <name type="scientific">Solitalea agri</name>
    <dbReference type="NCBI Taxonomy" id="2953739"/>
    <lineage>
        <taxon>Bacteria</taxon>
        <taxon>Pseudomonadati</taxon>
        <taxon>Bacteroidota</taxon>
        <taxon>Sphingobacteriia</taxon>
        <taxon>Sphingobacteriales</taxon>
        <taxon>Sphingobacteriaceae</taxon>
        <taxon>Solitalea</taxon>
    </lineage>
</organism>
<accession>A0A9X2JEK1</accession>
<evidence type="ECO:0000313" key="2">
    <source>
        <dbReference type="Proteomes" id="UP001155182"/>
    </source>
</evidence>
<dbReference type="SUPFAM" id="SSF56925">
    <property type="entry name" value="OMPA-like"/>
    <property type="match status" value="1"/>
</dbReference>
<reference evidence="1" key="1">
    <citation type="submission" date="2022-06" db="EMBL/GenBank/DDBJ databases">
        <title>Solitalea sp. MAHUQ-68 isolated from rhizospheric soil.</title>
        <authorList>
            <person name="Huq M.A."/>
        </authorList>
    </citation>
    <scope>NUCLEOTIDE SEQUENCE</scope>
    <source>
        <strain evidence="1">MAHUQ-68</strain>
    </source>
</reference>
<evidence type="ECO:0000313" key="1">
    <source>
        <dbReference type="EMBL" id="MCO4294804.1"/>
    </source>
</evidence>
<gene>
    <name evidence="1" type="ORF">NF867_18215</name>
</gene>
<sequence length="274" mass="30041">MKHIDFLKFFILTVIVFCGFSASAQDIIYKTDKTEIKAKILEIEENTVKYKKFEFLEGPSYSLKKSEIFMIIYKNGNREVFENTQTATVNTVPATTPASSPLSNLMTGNRTATTSAQTASVSNTPNTIATPVKYTPSRAYASFPTNGFSLDVDQEFKLIANFLNLGMGAGLSTFDFAGTSSASYGVQIYAAGYLPVNRMMGNYEKQDVGFFPFIRLGAGLTSTTFESDYVDGGSTTSFGERYGIGADYKFTRGFGATLMLSQFKTLGLGINFRL</sequence>
<dbReference type="Proteomes" id="UP001155182">
    <property type="component" value="Unassembled WGS sequence"/>
</dbReference>
<evidence type="ECO:0008006" key="3">
    <source>
        <dbReference type="Google" id="ProtNLM"/>
    </source>
</evidence>
<proteinExistence type="predicted"/>
<comment type="caution">
    <text evidence="1">The sequence shown here is derived from an EMBL/GenBank/DDBJ whole genome shotgun (WGS) entry which is preliminary data.</text>
</comment>
<protein>
    <recommendedName>
        <fullName evidence="3">Outer membrane protein beta-barrel domain-containing protein</fullName>
    </recommendedName>
</protein>